<dbReference type="RefSeq" id="WP_359269451.1">
    <property type="nucleotide sequence ID" value="NZ_JBEZNA010000008.1"/>
</dbReference>
<protein>
    <submittedName>
        <fullName evidence="2">DUF6314 family protein</fullName>
    </submittedName>
</protein>
<organism evidence="2 3">
    <name type="scientific">Streptomyces chilikensis</name>
    <dbReference type="NCBI Taxonomy" id="1194079"/>
    <lineage>
        <taxon>Bacteria</taxon>
        <taxon>Bacillati</taxon>
        <taxon>Actinomycetota</taxon>
        <taxon>Actinomycetes</taxon>
        <taxon>Kitasatosporales</taxon>
        <taxon>Streptomycetaceae</taxon>
        <taxon>Streptomyces</taxon>
    </lineage>
</organism>
<dbReference type="InterPro" id="IPR045632">
    <property type="entry name" value="DUF6314"/>
</dbReference>
<evidence type="ECO:0000313" key="3">
    <source>
        <dbReference type="Proteomes" id="UP001551584"/>
    </source>
</evidence>
<sequence length="155" mass="16834">MAAAPVGLRPVPDLWAYLPGTWRTVRTVRDLASGHEGRFTGVTVFGPPPAPEEGLVQREDGDFVWRGVSRPAGRTLRLLPGPTPSSADVRFADGREFHALDLAEGRFTAAHPCAADLYEGEFTVLDADHWRTVWRVRGPAKDLVLTTGYARTGGA</sequence>
<evidence type="ECO:0000259" key="1">
    <source>
        <dbReference type="Pfam" id="PF19834"/>
    </source>
</evidence>
<dbReference type="EMBL" id="JBEZNA010000008">
    <property type="protein sequence ID" value="MEU9576761.1"/>
    <property type="molecule type" value="Genomic_DNA"/>
</dbReference>
<accession>A0ABV3EKU4</accession>
<dbReference type="Pfam" id="PF19834">
    <property type="entry name" value="DUF6314"/>
    <property type="match status" value="1"/>
</dbReference>
<comment type="caution">
    <text evidence="2">The sequence shown here is derived from an EMBL/GenBank/DDBJ whole genome shotgun (WGS) entry which is preliminary data.</text>
</comment>
<name>A0ABV3EKU4_9ACTN</name>
<proteinExistence type="predicted"/>
<keyword evidence="3" id="KW-1185">Reference proteome</keyword>
<feature type="domain" description="DUF6314" evidence="1">
    <location>
        <begin position="18"/>
        <end position="151"/>
    </location>
</feature>
<dbReference type="Proteomes" id="UP001551584">
    <property type="component" value="Unassembled WGS sequence"/>
</dbReference>
<gene>
    <name evidence="2" type="ORF">AB0D95_05680</name>
</gene>
<evidence type="ECO:0000313" key="2">
    <source>
        <dbReference type="EMBL" id="MEU9576761.1"/>
    </source>
</evidence>
<reference evidence="2 3" key="1">
    <citation type="submission" date="2024-06" db="EMBL/GenBank/DDBJ databases">
        <title>The Natural Products Discovery Center: Release of the First 8490 Sequenced Strains for Exploring Actinobacteria Biosynthetic Diversity.</title>
        <authorList>
            <person name="Kalkreuter E."/>
            <person name="Kautsar S.A."/>
            <person name="Yang D."/>
            <person name="Bader C.D."/>
            <person name="Teijaro C.N."/>
            <person name="Fluegel L."/>
            <person name="Davis C.M."/>
            <person name="Simpson J.R."/>
            <person name="Lauterbach L."/>
            <person name="Steele A.D."/>
            <person name="Gui C."/>
            <person name="Meng S."/>
            <person name="Li G."/>
            <person name="Viehrig K."/>
            <person name="Ye F."/>
            <person name="Su P."/>
            <person name="Kiefer A.F."/>
            <person name="Nichols A."/>
            <person name="Cepeda A.J."/>
            <person name="Yan W."/>
            <person name="Fan B."/>
            <person name="Jiang Y."/>
            <person name="Adhikari A."/>
            <person name="Zheng C.-J."/>
            <person name="Schuster L."/>
            <person name="Cowan T.M."/>
            <person name="Smanski M.J."/>
            <person name="Chevrette M.G."/>
            <person name="De Carvalho L.P.S."/>
            <person name="Shen B."/>
        </authorList>
    </citation>
    <scope>NUCLEOTIDE SEQUENCE [LARGE SCALE GENOMIC DNA]</scope>
    <source>
        <strain evidence="2 3">NPDC048117</strain>
    </source>
</reference>